<keyword evidence="1" id="KW-0812">Transmembrane</keyword>
<keyword evidence="1" id="KW-1133">Transmembrane helix</keyword>
<feature type="transmembrane region" description="Helical" evidence="1">
    <location>
        <begin position="33"/>
        <end position="51"/>
    </location>
</feature>
<gene>
    <name evidence="3" type="ORF">AN957_20305</name>
</gene>
<accession>A0A0Q3QSN6</accession>
<keyword evidence="1" id="KW-0472">Membrane</keyword>
<dbReference type="PATRIC" id="fig|1637975.4.peg.4036"/>
<keyword evidence="4" id="KW-1185">Reference proteome</keyword>
<sequence>MKNQRFFLGIILIGFGAYFYLEQSNIPVLQPYFTWPSLLIIIGVAFLFQGYGAKEYHAILPGVILTGFGLHFHVVNRLEIWPDHIGIFILILALGLLLQHQKTGSGLFHGLLFLFLSILLLFYDRMIVWFGLLNNGVSNVWKFWPVILILIGGYFLFIKKK</sequence>
<dbReference type="Pfam" id="PF18917">
    <property type="entry name" value="LiaI-LiaF-like_TM1"/>
    <property type="match status" value="1"/>
</dbReference>
<comment type="caution">
    <text evidence="3">The sequence shown here is derived from an EMBL/GenBank/DDBJ whole genome shotgun (WGS) entry which is preliminary data.</text>
</comment>
<protein>
    <recommendedName>
        <fullName evidence="2">LiaI-LiaF-like transmembrane region domain-containing protein</fullName>
    </recommendedName>
</protein>
<feature type="domain" description="LiaI-LiaF-like transmembrane region" evidence="2">
    <location>
        <begin position="6"/>
        <end position="47"/>
    </location>
</feature>
<dbReference type="AlphaFoldDB" id="A0A0Q3QSN6"/>
<organism evidence="3 4">
    <name type="scientific">Cytobacillus solani</name>
    <dbReference type="NCBI Taxonomy" id="1637975"/>
    <lineage>
        <taxon>Bacteria</taxon>
        <taxon>Bacillati</taxon>
        <taxon>Bacillota</taxon>
        <taxon>Bacilli</taxon>
        <taxon>Bacillales</taxon>
        <taxon>Bacillaceae</taxon>
        <taxon>Cytobacillus</taxon>
    </lineage>
</organism>
<dbReference type="InterPro" id="IPR043726">
    <property type="entry name" value="LiaI-LiaF-like_TM1"/>
</dbReference>
<dbReference type="RefSeq" id="WP_053477195.1">
    <property type="nucleotide sequence ID" value="NZ_CP041305.1"/>
</dbReference>
<reference evidence="3 4" key="1">
    <citation type="submission" date="2015-09" db="EMBL/GenBank/DDBJ databases">
        <title>Genome sequencing project for genomic taxonomy and phylogenomics of Bacillus-like bacteria.</title>
        <authorList>
            <person name="Liu B."/>
            <person name="Wang J."/>
            <person name="Zhu Y."/>
            <person name="Liu G."/>
            <person name="Chen Q."/>
            <person name="Chen Z."/>
            <person name="Lan J."/>
            <person name="Che J."/>
            <person name="Ge C."/>
            <person name="Shi H."/>
            <person name="Pan Z."/>
            <person name="Liu X."/>
        </authorList>
    </citation>
    <scope>NUCLEOTIDE SEQUENCE [LARGE SCALE GENOMIC DNA]</scope>
    <source>
        <strain evidence="3 4">FJAT-18043</strain>
    </source>
</reference>
<feature type="transmembrane region" description="Helical" evidence="1">
    <location>
        <begin position="139"/>
        <end position="158"/>
    </location>
</feature>
<proteinExistence type="predicted"/>
<dbReference type="STRING" id="1637975.AN957_20305"/>
<feature type="transmembrane region" description="Helical" evidence="1">
    <location>
        <begin position="58"/>
        <end position="74"/>
    </location>
</feature>
<feature type="transmembrane region" description="Helical" evidence="1">
    <location>
        <begin position="5"/>
        <end position="21"/>
    </location>
</feature>
<dbReference type="EMBL" id="LJIX01000006">
    <property type="protein sequence ID" value="KQL20702.1"/>
    <property type="molecule type" value="Genomic_DNA"/>
</dbReference>
<feature type="transmembrane region" description="Helical" evidence="1">
    <location>
        <begin position="110"/>
        <end position="133"/>
    </location>
</feature>
<evidence type="ECO:0000256" key="1">
    <source>
        <dbReference type="SAM" id="Phobius"/>
    </source>
</evidence>
<dbReference type="Proteomes" id="UP000050996">
    <property type="component" value="Unassembled WGS sequence"/>
</dbReference>
<evidence type="ECO:0000313" key="3">
    <source>
        <dbReference type="EMBL" id="KQL20702.1"/>
    </source>
</evidence>
<feature type="transmembrane region" description="Helical" evidence="1">
    <location>
        <begin position="80"/>
        <end position="98"/>
    </location>
</feature>
<name>A0A0Q3QSN6_9BACI</name>
<evidence type="ECO:0000259" key="2">
    <source>
        <dbReference type="Pfam" id="PF18917"/>
    </source>
</evidence>
<evidence type="ECO:0000313" key="4">
    <source>
        <dbReference type="Proteomes" id="UP000050996"/>
    </source>
</evidence>